<sequence>MPPSELDVRAFLFGPLSTRRDIDNLTLELIGKYNVDRLTGSQIPDDIDRLDFGLACQLEFIFDLQRTHLQSRTPFNGLGSSGLTERLPYLLSFQTAKGAFELLNQLSKDFIGRFGGGQDFEISSKINVFVRALISGTRMLCLHPCVRPGEIINPAPAFHPHSWEQVLTWVCGSALSRVPRRHQGLQLPRMGRKMFPMDDSRLMNVVNECTTDFFHDSHYKYWTLYDISCSVVAAYTQHRSTADDAASEDALSDEFPSEDMTSMDNANEAGRLLGLLAAKIADSVIAEARRVRMSRGGDQCVVLLMDIVEVLNPVLAIHSGQSHQAGYEELLVLKASTVVSPTLPDVTDTRNRLCRDAHKILALEEFQKLLKQRELVLRDTNEELPALLSRIERVCLDIASAHNRHYFQGESQHAESYKHIGPASPLALSEDGGRSIATLRLYAANCKSVHMIAEGPSMSAMRREADEQHSSSENGSLYFPEGTVCPFCPDDAENFYCLREISPLSQILDVINQKCFDLDNLRRHRQRSFMQGAPPGVTRGPLTAIRTDPDVIARQQYPASPTSPGNISTLSLDPHIPDYATSALPELTTAEEGPVSPVIKSSRWGVLKRMGVKKNPTEAPSDPPTRNPLHYSLRGGEVNVSLSTDSRHLILWTNKVLGLYFSEKCDMQQLAIMPSPMKNPDMILVSKSYYVIVQKGRNNDEVGLGMSNTIRKRITLTTSV</sequence>
<dbReference type="AlphaFoldDB" id="A0A9P8LH75"/>
<comment type="caution">
    <text evidence="1">The sequence shown here is derived from an EMBL/GenBank/DDBJ whole genome shotgun (WGS) entry which is preliminary data.</text>
</comment>
<protein>
    <submittedName>
        <fullName evidence="1">Uncharacterized protein</fullName>
    </submittedName>
</protein>
<keyword evidence="2" id="KW-1185">Reference proteome</keyword>
<reference evidence="1" key="1">
    <citation type="submission" date="2021-03" db="EMBL/GenBank/DDBJ databases">
        <title>Comparative genomics and phylogenomic investigation of the class Geoglossomycetes provide insights into ecological specialization and systematics.</title>
        <authorList>
            <person name="Melie T."/>
            <person name="Pirro S."/>
            <person name="Miller A.N."/>
            <person name="Quandt A."/>
        </authorList>
    </citation>
    <scope>NUCLEOTIDE SEQUENCE</scope>
    <source>
        <strain evidence="1">CAQ_001_2017</strain>
    </source>
</reference>
<dbReference type="Proteomes" id="UP000750711">
    <property type="component" value="Unassembled WGS sequence"/>
</dbReference>
<dbReference type="EMBL" id="JAGHQM010000094">
    <property type="protein sequence ID" value="KAH0565447.1"/>
    <property type="molecule type" value="Genomic_DNA"/>
</dbReference>
<name>A0A9P8LH75_9PEZI</name>
<accession>A0A9P8LH75</accession>
<organism evidence="1 2">
    <name type="scientific">Trichoglossum hirsutum</name>
    <dbReference type="NCBI Taxonomy" id="265104"/>
    <lineage>
        <taxon>Eukaryota</taxon>
        <taxon>Fungi</taxon>
        <taxon>Dikarya</taxon>
        <taxon>Ascomycota</taxon>
        <taxon>Pezizomycotina</taxon>
        <taxon>Geoglossomycetes</taxon>
        <taxon>Geoglossales</taxon>
        <taxon>Geoglossaceae</taxon>
        <taxon>Trichoglossum</taxon>
    </lineage>
</organism>
<gene>
    <name evidence="1" type="ORF">GP486_001164</name>
</gene>
<evidence type="ECO:0000313" key="2">
    <source>
        <dbReference type="Proteomes" id="UP000750711"/>
    </source>
</evidence>
<evidence type="ECO:0000313" key="1">
    <source>
        <dbReference type="EMBL" id="KAH0565447.1"/>
    </source>
</evidence>
<proteinExistence type="predicted"/>